<sequence>MAKLLFVIFLATLTVLSHCQYLGSSLYGPGLGSAGLYGGLSPYGISPYGSAGLYGGLGGISPYGGFGGISPYGGLGSAGFYGGLGTNPYSYGSYPYGSSLYGGLGFNPYNRGIYGPSSLYGGSLYGPYGGLGGGYSPIGIGAGIGVGKK</sequence>
<protein>
    <submittedName>
        <fullName evidence="3">Uncharacterized protein</fullName>
    </submittedName>
</protein>
<dbReference type="WBParaSite" id="ACRNAN_scaffold3269.g18287.t1">
    <property type="protein sequence ID" value="ACRNAN_scaffold3269.g18287.t1"/>
    <property type="gene ID" value="ACRNAN_scaffold3269.g18287"/>
</dbReference>
<proteinExistence type="predicted"/>
<evidence type="ECO:0000313" key="2">
    <source>
        <dbReference type="Proteomes" id="UP000887540"/>
    </source>
</evidence>
<feature type="chain" id="PRO_5037184710" evidence="1">
    <location>
        <begin position="20"/>
        <end position="149"/>
    </location>
</feature>
<keyword evidence="1" id="KW-0732">Signal</keyword>
<organism evidence="2 3">
    <name type="scientific">Acrobeloides nanus</name>
    <dbReference type="NCBI Taxonomy" id="290746"/>
    <lineage>
        <taxon>Eukaryota</taxon>
        <taxon>Metazoa</taxon>
        <taxon>Ecdysozoa</taxon>
        <taxon>Nematoda</taxon>
        <taxon>Chromadorea</taxon>
        <taxon>Rhabditida</taxon>
        <taxon>Tylenchina</taxon>
        <taxon>Cephalobomorpha</taxon>
        <taxon>Cephaloboidea</taxon>
        <taxon>Cephalobidae</taxon>
        <taxon>Acrobeloides</taxon>
    </lineage>
</organism>
<dbReference type="Proteomes" id="UP000887540">
    <property type="component" value="Unplaced"/>
</dbReference>
<evidence type="ECO:0000313" key="3">
    <source>
        <dbReference type="WBParaSite" id="ACRNAN_scaffold3269.g18287.t1"/>
    </source>
</evidence>
<name>A0A914DNH5_9BILA</name>
<accession>A0A914DNH5</accession>
<dbReference type="AlphaFoldDB" id="A0A914DNH5"/>
<keyword evidence="2" id="KW-1185">Reference proteome</keyword>
<reference evidence="3" key="1">
    <citation type="submission" date="2022-11" db="UniProtKB">
        <authorList>
            <consortium name="WormBaseParasite"/>
        </authorList>
    </citation>
    <scope>IDENTIFICATION</scope>
</reference>
<feature type="signal peptide" evidence="1">
    <location>
        <begin position="1"/>
        <end position="19"/>
    </location>
</feature>
<evidence type="ECO:0000256" key="1">
    <source>
        <dbReference type="SAM" id="SignalP"/>
    </source>
</evidence>